<dbReference type="FunFam" id="1.25.40.950:FF:000002">
    <property type="entry name" value="Arf-GAP with SH3 domain, ANK repeat and PH domain-containing protein 3"/>
    <property type="match status" value="1"/>
</dbReference>
<gene>
    <name evidence="12" type="ORF">LTLLF_188075</name>
</gene>
<evidence type="ECO:0000313" key="12">
    <source>
        <dbReference type="EMBL" id="KAH0503135.1"/>
    </source>
</evidence>
<feature type="compositionally biased region" description="Low complexity" evidence="9">
    <location>
        <begin position="950"/>
        <end position="966"/>
    </location>
</feature>
<dbReference type="FunFam" id="1.25.40.20:FF:000006">
    <property type="entry name" value="Arf-GAP with SH3 domain, ANK repeat and PH domain-containing protein 2"/>
    <property type="match status" value="1"/>
</dbReference>
<feature type="domain" description="Arf-GAP" evidence="11">
    <location>
        <begin position="589"/>
        <end position="711"/>
    </location>
</feature>
<dbReference type="PROSITE" id="PS50297">
    <property type="entry name" value="ANK_REP_REGION"/>
    <property type="match status" value="1"/>
</dbReference>
<dbReference type="GO" id="GO:0008270">
    <property type="term" value="F:zinc ion binding"/>
    <property type="evidence" value="ECO:0007669"/>
    <property type="project" value="UniProtKB-KW"/>
</dbReference>
<dbReference type="PANTHER" id="PTHR45854">
    <property type="entry name" value="ASAP FAMILY MEMBER"/>
    <property type="match status" value="1"/>
</dbReference>
<dbReference type="Gene3D" id="1.10.220.150">
    <property type="entry name" value="Arf GTPase activating protein"/>
    <property type="match status" value="1"/>
</dbReference>
<dbReference type="PROSITE" id="PS50115">
    <property type="entry name" value="ARFGAP"/>
    <property type="match status" value="1"/>
</dbReference>
<dbReference type="CDD" id="cd13251">
    <property type="entry name" value="PH_ASAP"/>
    <property type="match status" value="1"/>
</dbReference>
<dbReference type="SMART" id="SM00248">
    <property type="entry name" value="ANK"/>
    <property type="match status" value="2"/>
</dbReference>
<name>A0A8J6G2K9_MICOH</name>
<feature type="repeat" description="ANK" evidence="7">
    <location>
        <begin position="748"/>
        <end position="783"/>
    </location>
</feature>
<feature type="repeat" description="ANK" evidence="7">
    <location>
        <begin position="784"/>
        <end position="816"/>
    </location>
</feature>
<keyword evidence="3" id="KW-0479">Metal-binding</keyword>
<feature type="compositionally biased region" description="Polar residues" evidence="9">
    <location>
        <begin position="900"/>
        <end position="913"/>
    </location>
</feature>
<organism evidence="12 13">
    <name type="scientific">Microtus ochrogaster</name>
    <name type="common">Prairie vole</name>
    <dbReference type="NCBI Taxonomy" id="79684"/>
    <lineage>
        <taxon>Eukaryota</taxon>
        <taxon>Metazoa</taxon>
        <taxon>Chordata</taxon>
        <taxon>Craniata</taxon>
        <taxon>Vertebrata</taxon>
        <taxon>Euteleostomi</taxon>
        <taxon>Mammalia</taxon>
        <taxon>Eutheria</taxon>
        <taxon>Euarchontoglires</taxon>
        <taxon>Glires</taxon>
        <taxon>Rodentia</taxon>
        <taxon>Myomorpha</taxon>
        <taxon>Muroidea</taxon>
        <taxon>Cricetidae</taxon>
        <taxon>Arvicolinae</taxon>
        <taxon>Microtus</taxon>
    </lineage>
</organism>
<evidence type="ECO:0000256" key="2">
    <source>
        <dbReference type="ARBA" id="ARBA00022490"/>
    </source>
</evidence>
<dbReference type="FunFam" id="1.10.220.150:FF:000002">
    <property type="entry name" value="arf-GAP with SH3 domain, ANK repeat and PH domain-containing protein 1"/>
    <property type="match status" value="1"/>
</dbReference>
<dbReference type="PANTHER" id="PTHR45854:SF1">
    <property type="entry name" value="ARF-GAP WITH SH3 DOMAIN, ANK REPEAT AND PH DOMAIN-CONTAINING PROTEIN 3"/>
    <property type="match status" value="1"/>
</dbReference>
<dbReference type="InterPro" id="IPR037844">
    <property type="entry name" value="PH_ASAP"/>
</dbReference>
<evidence type="ECO:0000256" key="7">
    <source>
        <dbReference type="PROSITE-ProRule" id="PRU00023"/>
    </source>
</evidence>
<evidence type="ECO:0000259" key="10">
    <source>
        <dbReference type="PROSITE" id="PS50003"/>
    </source>
</evidence>
<dbReference type="InterPro" id="IPR002110">
    <property type="entry name" value="Ankyrin_rpt"/>
</dbReference>
<protein>
    <submittedName>
        <fullName evidence="12">Arf-GAP with SH3 domain, ANK repeat and PH domain-containing protein 3</fullName>
    </submittedName>
</protein>
<dbReference type="Pfam" id="PF00169">
    <property type="entry name" value="PH"/>
    <property type="match status" value="1"/>
</dbReference>
<dbReference type="SUPFAM" id="SSF57863">
    <property type="entry name" value="ArfGap/RecO-like zinc finger"/>
    <property type="match status" value="1"/>
</dbReference>
<comment type="subcellular location">
    <subcellularLocation>
        <location evidence="1">Cytoplasm</location>
    </subcellularLocation>
</comment>
<evidence type="ECO:0000259" key="11">
    <source>
        <dbReference type="PROSITE" id="PS50115"/>
    </source>
</evidence>
<evidence type="ECO:0000256" key="4">
    <source>
        <dbReference type="ARBA" id="ARBA00022737"/>
    </source>
</evidence>
<evidence type="ECO:0000256" key="5">
    <source>
        <dbReference type="ARBA" id="ARBA00022833"/>
    </source>
</evidence>
<dbReference type="Pfam" id="PF01412">
    <property type="entry name" value="ArfGap"/>
    <property type="match status" value="1"/>
</dbReference>
<reference evidence="12" key="1">
    <citation type="submission" date="2020-03" db="EMBL/GenBank/DDBJ databases">
        <title>Studies in the Genomics of Life Span.</title>
        <authorList>
            <person name="Glass D."/>
        </authorList>
    </citation>
    <scope>NUCLEOTIDE SEQUENCE</scope>
    <source>
        <strain evidence="12">LTLLF</strain>
        <tissue evidence="12">Muscle</tissue>
    </source>
</reference>
<keyword evidence="4" id="KW-0677">Repeat</keyword>
<dbReference type="SMART" id="SM00233">
    <property type="entry name" value="PH"/>
    <property type="match status" value="1"/>
</dbReference>
<dbReference type="Gene3D" id="2.30.29.30">
    <property type="entry name" value="Pleckstrin-homology domain (PH domain)/Phosphotyrosine-binding domain (PTB)"/>
    <property type="match status" value="1"/>
</dbReference>
<keyword evidence="8" id="KW-0863">Zinc-finger</keyword>
<feature type="domain" description="PH" evidence="10">
    <location>
        <begin position="465"/>
        <end position="557"/>
    </location>
</feature>
<evidence type="ECO:0000256" key="9">
    <source>
        <dbReference type="SAM" id="MobiDB-lite"/>
    </source>
</evidence>
<dbReference type="Gene3D" id="1.20.1270.60">
    <property type="entry name" value="Arfaptin homology (AH) domain/BAR domain"/>
    <property type="match status" value="2"/>
</dbReference>
<dbReference type="PRINTS" id="PR00405">
    <property type="entry name" value="REVINTRACTNG"/>
</dbReference>
<dbReference type="SUPFAM" id="SSF103657">
    <property type="entry name" value="BAR/IMD domain-like"/>
    <property type="match status" value="3"/>
</dbReference>
<dbReference type="InterPro" id="IPR027267">
    <property type="entry name" value="AH/BAR_dom_sf"/>
</dbReference>
<proteinExistence type="predicted"/>
<comment type="caution">
    <text evidence="12">The sequence shown here is derived from an EMBL/GenBank/DDBJ whole genome shotgun (WGS) entry which is preliminary data.</text>
</comment>
<dbReference type="GO" id="GO:0005737">
    <property type="term" value="C:cytoplasm"/>
    <property type="evidence" value="ECO:0007669"/>
    <property type="project" value="UniProtKB-SubCell"/>
</dbReference>
<keyword evidence="2" id="KW-0963">Cytoplasm</keyword>
<dbReference type="Pfam" id="PF12796">
    <property type="entry name" value="Ank_2"/>
    <property type="match status" value="1"/>
</dbReference>
<evidence type="ECO:0000256" key="1">
    <source>
        <dbReference type="ARBA" id="ARBA00004496"/>
    </source>
</evidence>
<sequence length="1067" mass="116671">MPEQLSVAEFLAVTAEDLSSPTGAAAFAAKMPRCRGAALAREEVLEGDQAILQRIKKAVRAIHSSGLGHVENEEHYREAVEALGNSHLSQNSHELSTGFLNLAVFTREVAALFKNLEQGRLATGQDESRAGVEAFGEGTEFSTPAPLLWLFSSSSPCLFHPRGSPLPPGTSLDPDPPLGRGLNFLQVQNLNNIVSFPLDSLMKGQLRDGRHDSKKHLEKAWKDYEAKVLRLKEVKLYHSLAAELGLVPPHVPALLRVHIFWDAELLSKCPLYGGFMNASHQPVMHKYTFGRCGRTSWKQSTNEPAIPKEEKVTPGDLFGAKLEKERDRARVTGGSHGELSQDTQRERRVFQLHMCEYLVKARESQVKQGPDFLQSLIKFFHAQHNFFQDGWKAAQSLSPFIDKLAASVHVLRQAQEEELHKLTQLRDSLRGMLHLESREVQEHPNRKNSGGGYSIHQHQGNKQFGTEKVGFLYKKSDGIRRVWQKRKCGVKYGCLTISHSMINRPPVKLTLLTCQVRPNPEEKTCFDLVTHNRTYHFHAEDELECEAWVSVLQNSKDEALSSAFNGEPGGGQGSWGSARFDSEPQDLTKMLVAEVKSRPGNDHCCDCGASDPTWLSTNLGVLTCIQCSGVHRELGVRFSRIQSLTLDLLGPSELLLALNIGNSHFNEIMEARLPSHGSPKPSAESDMSSRRNYIVAKYVEHRFARQSTPDPQRLRTAICSRDLLSVLEAFANGQDFGQLLPGPDGQAPGELALHLAIRVASQASLPLVDFLIQNGGHLDAKAADGNTALHCAALHGQLDCLKLLLKGRAPVGAVNDAGETALDIARKKQHKGCEELLEQAQAGTLAFHLHVDYPWGHSMGHGFDSEEEEEEKHCPVKPPAQACWGSGGLDISNKTYETLASPEPATSQSQSEDSPPPLPMKISSRTMHPGRAGHSNGDRSDTPSLRSESPEASENPSSPASSLSSLTGSMEPGGLSQAPPSPEEGLQETPGTSRPGPASGTTPPELYLPVKFSSESTRSYRRGGRILEDSPSARHPLSRRNIPVVLGEGDGSKTGALAASSLQLLHD</sequence>
<dbReference type="InterPro" id="IPR001164">
    <property type="entry name" value="ArfGAP_dom"/>
</dbReference>
<dbReference type="GO" id="GO:0005096">
    <property type="term" value="F:GTPase activator activity"/>
    <property type="evidence" value="ECO:0007669"/>
    <property type="project" value="InterPro"/>
</dbReference>
<dbReference type="Gene3D" id="1.25.40.20">
    <property type="entry name" value="Ankyrin repeat-containing domain"/>
    <property type="match status" value="1"/>
</dbReference>
<keyword evidence="6 7" id="KW-0040">ANK repeat</keyword>
<feature type="region of interest" description="Disordered" evidence="9">
    <location>
        <begin position="900"/>
        <end position="1054"/>
    </location>
</feature>
<dbReference type="SMART" id="SM00105">
    <property type="entry name" value="ArfGap"/>
    <property type="match status" value="1"/>
</dbReference>
<dbReference type="InterPro" id="IPR004148">
    <property type="entry name" value="BAR_dom"/>
</dbReference>
<feature type="region of interest" description="Disordered" evidence="9">
    <location>
        <begin position="860"/>
        <end position="888"/>
    </location>
</feature>
<dbReference type="Gene3D" id="1.25.40.950">
    <property type="match status" value="1"/>
</dbReference>
<dbReference type="InterPro" id="IPR043593">
    <property type="entry name" value="ASAP"/>
</dbReference>
<evidence type="ECO:0000256" key="6">
    <source>
        <dbReference type="ARBA" id="ARBA00023043"/>
    </source>
</evidence>
<dbReference type="PROSITE" id="PS50088">
    <property type="entry name" value="ANK_REPEAT"/>
    <property type="match status" value="2"/>
</dbReference>
<dbReference type="SUPFAM" id="SSF50729">
    <property type="entry name" value="PH domain-like"/>
    <property type="match status" value="1"/>
</dbReference>
<dbReference type="InterPro" id="IPR011993">
    <property type="entry name" value="PH-like_dom_sf"/>
</dbReference>
<dbReference type="GO" id="GO:0005925">
    <property type="term" value="C:focal adhesion"/>
    <property type="evidence" value="ECO:0007669"/>
    <property type="project" value="TreeGrafter"/>
</dbReference>
<dbReference type="AlphaFoldDB" id="A0A8J6G2K9"/>
<evidence type="ECO:0000256" key="8">
    <source>
        <dbReference type="PROSITE-ProRule" id="PRU00288"/>
    </source>
</evidence>
<dbReference type="InterPro" id="IPR036770">
    <property type="entry name" value="Ankyrin_rpt-contain_sf"/>
</dbReference>
<keyword evidence="5" id="KW-0862">Zinc</keyword>
<evidence type="ECO:0000256" key="3">
    <source>
        <dbReference type="ARBA" id="ARBA00022723"/>
    </source>
</evidence>
<dbReference type="InterPro" id="IPR037278">
    <property type="entry name" value="ARFGAP/RecO"/>
</dbReference>
<dbReference type="EMBL" id="JAATJU010025600">
    <property type="protein sequence ID" value="KAH0503135.1"/>
    <property type="molecule type" value="Genomic_DNA"/>
</dbReference>
<dbReference type="Pfam" id="PF16746">
    <property type="entry name" value="BAR_3"/>
    <property type="match status" value="1"/>
</dbReference>
<dbReference type="PROSITE" id="PS50003">
    <property type="entry name" value="PH_DOMAIN"/>
    <property type="match status" value="1"/>
</dbReference>
<dbReference type="CDD" id="cd17900">
    <property type="entry name" value="ArfGap_ASAP3"/>
    <property type="match status" value="1"/>
</dbReference>
<dbReference type="InterPro" id="IPR038508">
    <property type="entry name" value="ArfGAP_dom_sf"/>
</dbReference>
<dbReference type="FunFam" id="2.30.29.30:FF:000012">
    <property type="entry name" value="Arf-GAP with SH3 domain, ANK repeat and PH domain-containing protein 2"/>
    <property type="match status" value="1"/>
</dbReference>
<dbReference type="SUPFAM" id="SSF48403">
    <property type="entry name" value="Ankyrin repeat"/>
    <property type="match status" value="1"/>
</dbReference>
<dbReference type="GO" id="GO:0001726">
    <property type="term" value="C:ruffle"/>
    <property type="evidence" value="ECO:0007669"/>
    <property type="project" value="TreeGrafter"/>
</dbReference>
<dbReference type="Proteomes" id="UP000710432">
    <property type="component" value="Unassembled WGS sequence"/>
</dbReference>
<evidence type="ECO:0000313" key="13">
    <source>
        <dbReference type="Proteomes" id="UP000710432"/>
    </source>
</evidence>
<accession>A0A8J6G2K9</accession>
<dbReference type="InterPro" id="IPR047006">
    <property type="entry name" value="ASAP3_ArfGap"/>
</dbReference>
<dbReference type="GO" id="GO:0051492">
    <property type="term" value="P:regulation of stress fiber assembly"/>
    <property type="evidence" value="ECO:0007669"/>
    <property type="project" value="TreeGrafter"/>
</dbReference>
<dbReference type="InterPro" id="IPR001849">
    <property type="entry name" value="PH_domain"/>
</dbReference>